<keyword evidence="3" id="KW-1185">Reference proteome</keyword>
<dbReference type="EnsemblPlants" id="Kaladp0074s0026.1.v1.1">
    <property type="protein sequence ID" value="Kaladp0074s0026.1.v1.1.CDS.1"/>
    <property type="gene ID" value="Kaladp0074s0026.v1.1"/>
</dbReference>
<evidence type="ECO:0000313" key="2">
    <source>
        <dbReference type="EnsemblPlants" id="Kaladp0074s0026.1.v1.1.CDS.1"/>
    </source>
</evidence>
<feature type="region of interest" description="Disordered" evidence="1">
    <location>
        <begin position="110"/>
        <end position="147"/>
    </location>
</feature>
<dbReference type="Gramene" id="Kaladp0074s0026.1.v1.1">
    <property type="protein sequence ID" value="Kaladp0074s0026.1.v1.1.CDS.1"/>
    <property type="gene ID" value="Kaladp0074s0026.v1.1"/>
</dbReference>
<dbReference type="AlphaFoldDB" id="A0A7N1A3M9"/>
<evidence type="ECO:0000313" key="3">
    <source>
        <dbReference type="Proteomes" id="UP000594263"/>
    </source>
</evidence>
<feature type="compositionally biased region" description="Basic and acidic residues" evidence="1">
    <location>
        <begin position="129"/>
        <end position="147"/>
    </location>
</feature>
<feature type="compositionally biased region" description="Acidic residues" evidence="1">
    <location>
        <begin position="53"/>
        <end position="64"/>
    </location>
</feature>
<feature type="compositionally biased region" description="Low complexity" evidence="1">
    <location>
        <begin position="115"/>
        <end position="124"/>
    </location>
</feature>
<name>A0A7N1A3M9_KALFE</name>
<sequence>MQGEIIEEEAISAQVTEGSAVQVSKMDVNPPQSSMEQGGSPAALDLLGGYDTAQEESVDSEVEATAEGPCEPADSATSHQLDQSYSEKETIGVSAIPAITEADTPLLMENETRGESVASEVEVSMENPASEKQEEEPKALEEKELDS</sequence>
<feature type="compositionally biased region" description="Polar residues" evidence="1">
    <location>
        <begin position="75"/>
        <end position="84"/>
    </location>
</feature>
<reference evidence="2" key="1">
    <citation type="submission" date="2021-01" db="UniProtKB">
        <authorList>
            <consortium name="EnsemblPlants"/>
        </authorList>
    </citation>
    <scope>IDENTIFICATION</scope>
</reference>
<protein>
    <submittedName>
        <fullName evidence="2">Uncharacterized protein</fullName>
    </submittedName>
</protein>
<dbReference type="Proteomes" id="UP000594263">
    <property type="component" value="Unplaced"/>
</dbReference>
<accession>A0A7N1A3M9</accession>
<feature type="region of interest" description="Disordered" evidence="1">
    <location>
        <begin position="27"/>
        <end position="89"/>
    </location>
</feature>
<proteinExistence type="predicted"/>
<organism evidence="2 3">
    <name type="scientific">Kalanchoe fedtschenkoi</name>
    <name type="common">Lavender scallops</name>
    <name type="synonym">South American air plant</name>
    <dbReference type="NCBI Taxonomy" id="63787"/>
    <lineage>
        <taxon>Eukaryota</taxon>
        <taxon>Viridiplantae</taxon>
        <taxon>Streptophyta</taxon>
        <taxon>Embryophyta</taxon>
        <taxon>Tracheophyta</taxon>
        <taxon>Spermatophyta</taxon>
        <taxon>Magnoliopsida</taxon>
        <taxon>eudicotyledons</taxon>
        <taxon>Gunneridae</taxon>
        <taxon>Pentapetalae</taxon>
        <taxon>Saxifragales</taxon>
        <taxon>Crassulaceae</taxon>
        <taxon>Kalanchoe</taxon>
    </lineage>
</organism>
<evidence type="ECO:0000256" key="1">
    <source>
        <dbReference type="SAM" id="MobiDB-lite"/>
    </source>
</evidence>